<gene>
    <name evidence="1" type="ORF">SAMN04489724_1521</name>
</gene>
<dbReference type="EMBL" id="FPBF01000002">
    <property type="protein sequence ID" value="SFT67216.1"/>
    <property type="molecule type" value="Genomic_DNA"/>
</dbReference>
<name>A0A1I6ZX49_9BACT</name>
<dbReference type="AlphaFoldDB" id="A0A1I6ZX49"/>
<proteinExistence type="predicted"/>
<evidence type="ECO:0000313" key="1">
    <source>
        <dbReference type="EMBL" id="SFT67216.1"/>
    </source>
</evidence>
<organism evidence="1 2">
    <name type="scientific">Algoriphagus locisalis</name>
    <dbReference type="NCBI Taxonomy" id="305507"/>
    <lineage>
        <taxon>Bacteria</taxon>
        <taxon>Pseudomonadati</taxon>
        <taxon>Bacteroidota</taxon>
        <taxon>Cytophagia</taxon>
        <taxon>Cytophagales</taxon>
        <taxon>Cyclobacteriaceae</taxon>
        <taxon>Algoriphagus</taxon>
    </lineage>
</organism>
<evidence type="ECO:0000313" key="2">
    <source>
        <dbReference type="Proteomes" id="UP000199673"/>
    </source>
</evidence>
<reference evidence="2" key="1">
    <citation type="submission" date="2016-10" db="EMBL/GenBank/DDBJ databases">
        <authorList>
            <person name="Varghese N."/>
            <person name="Submissions S."/>
        </authorList>
    </citation>
    <scope>NUCLEOTIDE SEQUENCE [LARGE SCALE GENOMIC DNA]</scope>
    <source>
        <strain evidence="2">DSM 23445</strain>
    </source>
</reference>
<protein>
    <submittedName>
        <fullName evidence="1">Uncharacterized protein</fullName>
    </submittedName>
</protein>
<dbReference type="Proteomes" id="UP000199673">
    <property type="component" value="Unassembled WGS sequence"/>
</dbReference>
<sequence>MVQQRSNEKTWYDATSLEAAYQKKGDPTIGSPLNFKVPQLHF</sequence>
<accession>A0A1I6ZX49</accession>
<keyword evidence="2" id="KW-1185">Reference proteome</keyword>